<feature type="compositionally biased region" description="Low complexity" evidence="2">
    <location>
        <begin position="1"/>
        <end position="11"/>
    </location>
</feature>
<accession>A0A644U9V8</accession>
<feature type="compositionally biased region" description="Polar residues" evidence="2">
    <location>
        <begin position="13"/>
        <end position="36"/>
    </location>
</feature>
<reference evidence="4" key="1">
    <citation type="submission" date="2019-08" db="EMBL/GenBank/DDBJ databases">
        <authorList>
            <person name="Kucharzyk K."/>
            <person name="Murdoch R.W."/>
            <person name="Higgins S."/>
            <person name="Loffler F."/>
        </authorList>
    </citation>
    <scope>NUCLEOTIDE SEQUENCE</scope>
</reference>
<evidence type="ECO:0000259" key="3">
    <source>
        <dbReference type="Pfam" id="PF02591"/>
    </source>
</evidence>
<keyword evidence="1" id="KW-0175">Coiled coil</keyword>
<feature type="coiled-coil region" evidence="1">
    <location>
        <begin position="77"/>
        <end position="201"/>
    </location>
</feature>
<sequence>MAKSTSKAKAATENESVNPQETEVQSQISAHVSLSQSDVEETEISIEKKLIALYSLQQIDSQIDKIKIIRGELPLEVEDLEDEIIGLETRIDNYIQEIEALKVSVKEKEAQIKDSHLQIKRYEEQQMNVRNNREYDSLSKEIEFQNLEIALAEKRIKEFSQLLSLKNEEIEAAQTVLDERKNDLEIKKSELADIVSETEKEENSLQGKSEEYQRYIEERLLTAYKRIRKNARNGLAVVSVERDACGGCFSAIPPQRQLDIRMHKKIIVCEYCGRILVDHGLASSVNH</sequence>
<dbReference type="PANTHER" id="PTHR39082:SF1">
    <property type="entry name" value="SCAVENGER RECEPTOR CLASS A MEMBER 3"/>
    <property type="match status" value="1"/>
</dbReference>
<dbReference type="PANTHER" id="PTHR39082">
    <property type="entry name" value="PHOSPHOLIPASE C-BETA-2-RELATED"/>
    <property type="match status" value="1"/>
</dbReference>
<evidence type="ECO:0000256" key="2">
    <source>
        <dbReference type="SAM" id="MobiDB-lite"/>
    </source>
</evidence>
<name>A0A644U9V8_9ZZZZ</name>
<evidence type="ECO:0000313" key="4">
    <source>
        <dbReference type="EMBL" id="MPL75741.1"/>
    </source>
</evidence>
<evidence type="ECO:0000256" key="1">
    <source>
        <dbReference type="SAM" id="Coils"/>
    </source>
</evidence>
<gene>
    <name evidence="4" type="ORF">SDC9_21572</name>
</gene>
<proteinExistence type="predicted"/>
<feature type="region of interest" description="Disordered" evidence="2">
    <location>
        <begin position="1"/>
        <end position="36"/>
    </location>
</feature>
<organism evidence="4">
    <name type="scientific">bioreactor metagenome</name>
    <dbReference type="NCBI Taxonomy" id="1076179"/>
    <lineage>
        <taxon>unclassified sequences</taxon>
        <taxon>metagenomes</taxon>
        <taxon>ecological metagenomes</taxon>
    </lineage>
</organism>
<dbReference type="Gene3D" id="1.10.287.1490">
    <property type="match status" value="1"/>
</dbReference>
<dbReference type="AlphaFoldDB" id="A0A644U9V8"/>
<feature type="domain" description="C4-type zinc ribbon" evidence="3">
    <location>
        <begin position="244"/>
        <end position="276"/>
    </location>
</feature>
<protein>
    <recommendedName>
        <fullName evidence="3">C4-type zinc ribbon domain-containing protein</fullName>
    </recommendedName>
</protein>
<dbReference type="InterPro" id="IPR003743">
    <property type="entry name" value="Zf-RING_7"/>
</dbReference>
<dbReference type="Pfam" id="PF02591">
    <property type="entry name" value="Zn_ribbon_9"/>
    <property type="match status" value="1"/>
</dbReference>
<dbReference type="InterPro" id="IPR052376">
    <property type="entry name" value="Oxidative_Scav/Glycosyltrans"/>
</dbReference>
<dbReference type="EMBL" id="VSSQ01000091">
    <property type="protein sequence ID" value="MPL75741.1"/>
    <property type="molecule type" value="Genomic_DNA"/>
</dbReference>
<comment type="caution">
    <text evidence="4">The sequence shown here is derived from an EMBL/GenBank/DDBJ whole genome shotgun (WGS) entry which is preliminary data.</text>
</comment>